<dbReference type="EMBL" id="KV003214">
    <property type="protein sequence ID" value="KZV36797.1"/>
    <property type="molecule type" value="Genomic_DNA"/>
</dbReference>
<name>A0A2Z7BX31_9LAMI</name>
<protein>
    <submittedName>
        <fullName evidence="1">7-deoxyloganetin glucosyltransferase-like</fullName>
    </submittedName>
</protein>
<dbReference type="GO" id="GO:0016740">
    <property type="term" value="F:transferase activity"/>
    <property type="evidence" value="ECO:0007669"/>
    <property type="project" value="UniProtKB-KW"/>
</dbReference>
<gene>
    <name evidence="1" type="ORF">F511_20550</name>
</gene>
<dbReference type="AlphaFoldDB" id="A0A2Z7BX31"/>
<proteinExistence type="predicted"/>
<dbReference type="Proteomes" id="UP000250235">
    <property type="component" value="Unassembled WGS sequence"/>
</dbReference>
<keyword evidence="2" id="KW-1185">Reference proteome</keyword>
<sequence length="144" mass="15995">MHVTYGVESWAVWSLHSRKWEAQLGASSRLSALAEHPHLNPRKLVRLGAQIIRTGHKLREALGVCRLLIWILCSNSCLLQLLTIPTADTSSTAEHTAVSSSVTVESLQQLNIPTFEYFATTACSSTEYIILQKLVFFLNTTANN</sequence>
<evidence type="ECO:0000313" key="1">
    <source>
        <dbReference type="EMBL" id="KZV36797.1"/>
    </source>
</evidence>
<organism evidence="1 2">
    <name type="scientific">Dorcoceras hygrometricum</name>
    <dbReference type="NCBI Taxonomy" id="472368"/>
    <lineage>
        <taxon>Eukaryota</taxon>
        <taxon>Viridiplantae</taxon>
        <taxon>Streptophyta</taxon>
        <taxon>Embryophyta</taxon>
        <taxon>Tracheophyta</taxon>
        <taxon>Spermatophyta</taxon>
        <taxon>Magnoliopsida</taxon>
        <taxon>eudicotyledons</taxon>
        <taxon>Gunneridae</taxon>
        <taxon>Pentapetalae</taxon>
        <taxon>asterids</taxon>
        <taxon>lamiids</taxon>
        <taxon>Lamiales</taxon>
        <taxon>Gesneriaceae</taxon>
        <taxon>Didymocarpoideae</taxon>
        <taxon>Trichosporeae</taxon>
        <taxon>Loxocarpinae</taxon>
        <taxon>Dorcoceras</taxon>
    </lineage>
</organism>
<keyword evidence="1" id="KW-0808">Transferase</keyword>
<accession>A0A2Z7BX31</accession>
<reference evidence="1 2" key="1">
    <citation type="journal article" date="2015" name="Proc. Natl. Acad. Sci. U.S.A.">
        <title>The resurrection genome of Boea hygrometrica: A blueprint for survival of dehydration.</title>
        <authorList>
            <person name="Xiao L."/>
            <person name="Yang G."/>
            <person name="Zhang L."/>
            <person name="Yang X."/>
            <person name="Zhao S."/>
            <person name="Ji Z."/>
            <person name="Zhou Q."/>
            <person name="Hu M."/>
            <person name="Wang Y."/>
            <person name="Chen M."/>
            <person name="Xu Y."/>
            <person name="Jin H."/>
            <person name="Xiao X."/>
            <person name="Hu G."/>
            <person name="Bao F."/>
            <person name="Hu Y."/>
            <person name="Wan P."/>
            <person name="Li L."/>
            <person name="Deng X."/>
            <person name="Kuang T."/>
            <person name="Xiang C."/>
            <person name="Zhu J.K."/>
            <person name="Oliver M.J."/>
            <person name="He Y."/>
        </authorList>
    </citation>
    <scope>NUCLEOTIDE SEQUENCE [LARGE SCALE GENOMIC DNA]</scope>
    <source>
        <strain evidence="2">cv. XS01</strain>
    </source>
</reference>
<evidence type="ECO:0000313" key="2">
    <source>
        <dbReference type="Proteomes" id="UP000250235"/>
    </source>
</evidence>